<reference evidence="5" key="1">
    <citation type="submission" date="2016-10" db="EMBL/GenBank/DDBJ databases">
        <authorList>
            <person name="Varghese N."/>
            <person name="Submissions S."/>
        </authorList>
    </citation>
    <scope>NUCLEOTIDE SEQUENCE [LARGE SCALE GENOMIC DNA]</scope>
    <source>
        <strain evidence="5">SP</strain>
    </source>
</reference>
<name>A0A1H3MKG8_9BACI</name>
<dbReference type="Proteomes" id="UP000198935">
    <property type="component" value="Unassembled WGS sequence"/>
</dbReference>
<dbReference type="InterPro" id="IPR035940">
    <property type="entry name" value="CAP_sf"/>
</dbReference>
<sequence length="362" mass="41549">MRIVVAFLMGLIIVCSLIFYVEGWTDDEPSTSGEKIASEEAGTEEAADDREIAAQETDDLDEPEVEEVEEADGIHQFIGEGVERITEKFGEADRIDLTPYGYEWWIYNKNDVYLQFGVSEEKIVSVFTNDERADTAFFRVGDDYYKVNDHLQFQKEVPMGGNYVAHQFELSEEDMRIRPLASIGDVWVQVYFDTASDTVSSIRYTDQETLLLHKPYSIVYRGILPEAEPLSAEDWQLVQDGQALQILDLTNHIRERYGAQPLTWDEATAKVAYLHSEDMYRDEYFAHTSPTYGELKDRLAVESVVYELAAENIAANYPDAIEAVEGWLNSEGHRVNLLDERFTHLGVGVYRFYFTQNFITPW</sequence>
<keyword evidence="5" id="KW-1185">Reference proteome</keyword>
<dbReference type="InterPro" id="IPR029410">
    <property type="entry name" value="CAP_assoc"/>
</dbReference>
<feature type="region of interest" description="Disordered" evidence="1">
    <location>
        <begin position="28"/>
        <end position="65"/>
    </location>
</feature>
<feature type="domain" description="SCP" evidence="2">
    <location>
        <begin position="247"/>
        <end position="353"/>
    </location>
</feature>
<dbReference type="Pfam" id="PF14504">
    <property type="entry name" value="CAP_assoc_N"/>
    <property type="match status" value="1"/>
</dbReference>
<dbReference type="InterPro" id="IPR014044">
    <property type="entry name" value="CAP_dom"/>
</dbReference>
<protein>
    <submittedName>
        <fullName evidence="4">Uncharacterized conserved protein YkwD, contains CAP (CSP/antigen 5/PR1) domain</fullName>
    </submittedName>
</protein>
<proteinExistence type="predicted"/>
<dbReference type="STRING" id="1503961.SAMN05421736_103259"/>
<feature type="domain" description="CAP-associated" evidence="3">
    <location>
        <begin position="78"/>
        <end position="216"/>
    </location>
</feature>
<evidence type="ECO:0000256" key="1">
    <source>
        <dbReference type="SAM" id="MobiDB-lite"/>
    </source>
</evidence>
<evidence type="ECO:0000259" key="3">
    <source>
        <dbReference type="Pfam" id="PF14504"/>
    </source>
</evidence>
<dbReference type="OrthoDB" id="9783944at2"/>
<dbReference type="CDD" id="cd05379">
    <property type="entry name" value="CAP_bacterial"/>
    <property type="match status" value="1"/>
</dbReference>
<organism evidence="4 5">
    <name type="scientific">Evansella caseinilytica</name>
    <dbReference type="NCBI Taxonomy" id="1503961"/>
    <lineage>
        <taxon>Bacteria</taxon>
        <taxon>Bacillati</taxon>
        <taxon>Bacillota</taxon>
        <taxon>Bacilli</taxon>
        <taxon>Bacillales</taxon>
        <taxon>Bacillaceae</taxon>
        <taxon>Evansella</taxon>
    </lineage>
</organism>
<dbReference type="EMBL" id="FNPI01000003">
    <property type="protein sequence ID" value="SDY77083.1"/>
    <property type="molecule type" value="Genomic_DNA"/>
</dbReference>
<dbReference type="PANTHER" id="PTHR31157">
    <property type="entry name" value="SCP DOMAIN-CONTAINING PROTEIN"/>
    <property type="match status" value="1"/>
</dbReference>
<evidence type="ECO:0000259" key="2">
    <source>
        <dbReference type="Pfam" id="PF00188"/>
    </source>
</evidence>
<dbReference type="Gene3D" id="3.40.33.10">
    <property type="entry name" value="CAP"/>
    <property type="match status" value="1"/>
</dbReference>
<feature type="compositionally biased region" description="Acidic residues" evidence="1">
    <location>
        <begin position="56"/>
        <end position="65"/>
    </location>
</feature>
<accession>A0A1H3MKG8</accession>
<dbReference type="AlphaFoldDB" id="A0A1H3MKG8"/>
<dbReference type="SUPFAM" id="SSF55797">
    <property type="entry name" value="PR-1-like"/>
    <property type="match status" value="1"/>
</dbReference>
<gene>
    <name evidence="4" type="ORF">SAMN05421736_103259</name>
</gene>
<dbReference type="Pfam" id="PF00188">
    <property type="entry name" value="CAP"/>
    <property type="match status" value="1"/>
</dbReference>
<dbReference type="PANTHER" id="PTHR31157:SF26">
    <property type="entry name" value="SCP-LIKE EXTRACELLULAR PROTEIN"/>
    <property type="match status" value="1"/>
</dbReference>
<evidence type="ECO:0000313" key="5">
    <source>
        <dbReference type="Proteomes" id="UP000198935"/>
    </source>
</evidence>
<evidence type="ECO:0000313" key="4">
    <source>
        <dbReference type="EMBL" id="SDY77083.1"/>
    </source>
</evidence>